<keyword evidence="1" id="KW-0812">Transmembrane</keyword>
<evidence type="ECO:0000313" key="2">
    <source>
        <dbReference type="EMBL" id="CAL8091838.1"/>
    </source>
</evidence>
<evidence type="ECO:0000313" key="3">
    <source>
        <dbReference type="Proteomes" id="UP001642540"/>
    </source>
</evidence>
<name>A0ABP1QBB8_9HEXA</name>
<dbReference type="Gene3D" id="1.10.287.70">
    <property type="match status" value="1"/>
</dbReference>
<feature type="transmembrane region" description="Helical" evidence="1">
    <location>
        <begin position="641"/>
        <end position="660"/>
    </location>
</feature>
<accession>A0ABP1QBB8</accession>
<keyword evidence="1" id="KW-1133">Transmembrane helix</keyword>
<keyword evidence="1" id="KW-0472">Membrane</keyword>
<organism evidence="2 3">
    <name type="scientific">Orchesella dallaii</name>
    <dbReference type="NCBI Taxonomy" id="48710"/>
    <lineage>
        <taxon>Eukaryota</taxon>
        <taxon>Metazoa</taxon>
        <taxon>Ecdysozoa</taxon>
        <taxon>Arthropoda</taxon>
        <taxon>Hexapoda</taxon>
        <taxon>Collembola</taxon>
        <taxon>Entomobryomorpha</taxon>
        <taxon>Entomobryoidea</taxon>
        <taxon>Orchesellidae</taxon>
        <taxon>Orchesellinae</taxon>
        <taxon>Orchesella</taxon>
    </lineage>
</organism>
<reference evidence="2 3" key="1">
    <citation type="submission" date="2024-08" db="EMBL/GenBank/DDBJ databases">
        <authorList>
            <person name="Cucini C."/>
            <person name="Frati F."/>
        </authorList>
    </citation>
    <scope>NUCLEOTIDE SEQUENCE [LARGE SCALE GENOMIC DNA]</scope>
</reference>
<feature type="transmembrane region" description="Helical" evidence="1">
    <location>
        <begin position="343"/>
        <end position="364"/>
    </location>
</feature>
<protein>
    <submittedName>
        <fullName evidence="2">Uncharacterized protein</fullName>
    </submittedName>
</protein>
<dbReference type="EMBL" id="CAXLJM020000024">
    <property type="protein sequence ID" value="CAL8091838.1"/>
    <property type="molecule type" value="Genomic_DNA"/>
</dbReference>
<comment type="caution">
    <text evidence="2">The sequence shown here is derived from an EMBL/GenBank/DDBJ whole genome shotgun (WGS) entry which is preliminary data.</text>
</comment>
<feature type="transmembrane region" description="Helical" evidence="1">
    <location>
        <begin position="407"/>
        <end position="423"/>
    </location>
</feature>
<dbReference type="Proteomes" id="UP001642540">
    <property type="component" value="Unassembled WGS sequence"/>
</dbReference>
<keyword evidence="3" id="KW-1185">Reference proteome</keyword>
<gene>
    <name evidence="2" type="ORF">ODALV1_LOCUS8043</name>
</gene>
<proteinExistence type="predicted"/>
<evidence type="ECO:0000256" key="1">
    <source>
        <dbReference type="SAM" id="Phobius"/>
    </source>
</evidence>
<sequence length="694" mass="79630">MLNGTGVELLPHQSNAIANLYSPVIALFNNDLGAKGDIVNYRRWTFCQSISFVFPIKLNAKHVRKGFSKAVNRLTINSEYLNPVHPKYLLPINRSIVDMPLSMVPLHMFFITVNNSKFQTDFPYELLLPLFKHPMHQIPFRVNYDVEQKTDVVDKRLISLRFGTSFSKFVFMCKYCEMLGESFWAFLQIDNYPFTDFLVNCSSTQSLEEKGCRLQMHEVYMRSTGDGKKLLYFLLPYFRFTLDENLTRPRKICNSKSAQEVLSITSYLDEIELTIISEPLLRHGGLDFHSKNFFFPWLGLSEGISYGYHTIPVDDISYNFITCDGNSSLINFYSYLKPFQPKVWSMIVICVLGTALAMLVMLRFLNYFAIPPNSELSFNSILLTITALLLDNEAYAGQMSRAKSLRGFMAAWIFSSLVLNTAYQGDNFANFIAPTSFHRSWKSLVEMGEFLLFSPVTTKHRSSDPFSSHFGFNFGKWIKGRLNESSYSAFKSSMWGSRYNYTVLENYDFGDEKDMMIAKLFRRIRSVFQPDNDDVINLISGCNKTAFVDGSLAISETLSKIHARPGKQLGFYSGEETIFNNFQVWFFSKSAGSYMYRRCQFYVSSGIHQFWRGLFTGSQHDTAIMSEGASSLSLDSNLVTIFYIMIGGWILSCISWLYEIKFGFRLSYRRKQSIKSRNASDIPMLIIPIKSNAG</sequence>